<sequence length="189" mass="20744">MKTLTSLFQITLQATKDLSKKIGNDFLVLLAQLGQKNLPKTVDEALSYLQTDEHVAGIAPPGAKVVTYSIYGDSTTLDCVRRSISGHPIVIQYTNEPRSKSQTPTGFLTALNYQMHHFILRLSVVPSDMLEQYAIGKIKGTKALSPCIICMVPKGCLHCVKAPKTKPKGGKSADQKDHKLRLDPADLRL</sequence>
<keyword evidence="3" id="KW-1185">Reference proteome</keyword>
<organism evidence="2 3">
    <name type="scientific">Rhizoclosmatium globosum</name>
    <dbReference type="NCBI Taxonomy" id="329046"/>
    <lineage>
        <taxon>Eukaryota</taxon>
        <taxon>Fungi</taxon>
        <taxon>Fungi incertae sedis</taxon>
        <taxon>Chytridiomycota</taxon>
        <taxon>Chytridiomycota incertae sedis</taxon>
        <taxon>Chytridiomycetes</taxon>
        <taxon>Chytridiales</taxon>
        <taxon>Chytriomycetaceae</taxon>
        <taxon>Rhizoclosmatium</taxon>
    </lineage>
</organism>
<evidence type="ECO:0000313" key="3">
    <source>
        <dbReference type="Proteomes" id="UP000193642"/>
    </source>
</evidence>
<dbReference type="AlphaFoldDB" id="A0A1Y2B4W1"/>
<gene>
    <name evidence="2" type="ORF">BCR33DRAFT_745071</name>
</gene>
<evidence type="ECO:0000256" key="1">
    <source>
        <dbReference type="SAM" id="MobiDB-lite"/>
    </source>
</evidence>
<comment type="caution">
    <text evidence="2">The sequence shown here is derived from an EMBL/GenBank/DDBJ whole genome shotgun (WGS) entry which is preliminary data.</text>
</comment>
<feature type="compositionally biased region" description="Basic and acidic residues" evidence="1">
    <location>
        <begin position="171"/>
        <end position="189"/>
    </location>
</feature>
<dbReference type="Proteomes" id="UP000193642">
    <property type="component" value="Unassembled WGS sequence"/>
</dbReference>
<name>A0A1Y2B4W1_9FUNG</name>
<reference evidence="2 3" key="1">
    <citation type="submission" date="2016-07" db="EMBL/GenBank/DDBJ databases">
        <title>Pervasive Adenine N6-methylation of Active Genes in Fungi.</title>
        <authorList>
            <consortium name="DOE Joint Genome Institute"/>
            <person name="Mondo S.J."/>
            <person name="Dannebaum R.O."/>
            <person name="Kuo R.C."/>
            <person name="Labutti K."/>
            <person name="Haridas S."/>
            <person name="Kuo A."/>
            <person name="Salamov A."/>
            <person name="Ahrendt S.R."/>
            <person name="Lipzen A."/>
            <person name="Sullivan W."/>
            <person name="Andreopoulos W.B."/>
            <person name="Clum A."/>
            <person name="Lindquist E."/>
            <person name="Daum C."/>
            <person name="Ramamoorthy G.K."/>
            <person name="Gryganskyi A."/>
            <person name="Culley D."/>
            <person name="Magnuson J.K."/>
            <person name="James T.Y."/>
            <person name="O'Malley M.A."/>
            <person name="Stajich J.E."/>
            <person name="Spatafora J.W."/>
            <person name="Visel A."/>
            <person name="Grigoriev I.V."/>
        </authorList>
    </citation>
    <scope>NUCLEOTIDE SEQUENCE [LARGE SCALE GENOMIC DNA]</scope>
    <source>
        <strain evidence="2 3">JEL800</strain>
    </source>
</reference>
<feature type="region of interest" description="Disordered" evidence="1">
    <location>
        <begin position="165"/>
        <end position="189"/>
    </location>
</feature>
<accession>A0A1Y2B4W1</accession>
<evidence type="ECO:0000313" key="2">
    <source>
        <dbReference type="EMBL" id="ORY29869.1"/>
    </source>
</evidence>
<dbReference type="EMBL" id="MCGO01000085">
    <property type="protein sequence ID" value="ORY29869.1"/>
    <property type="molecule type" value="Genomic_DNA"/>
</dbReference>
<proteinExistence type="predicted"/>
<protein>
    <submittedName>
        <fullName evidence="2">Uncharacterized protein</fullName>
    </submittedName>
</protein>